<keyword evidence="2" id="KW-1185">Reference proteome</keyword>
<dbReference type="EMBL" id="FTPK01000002">
    <property type="protein sequence ID" value="SIT68332.1"/>
    <property type="molecule type" value="Genomic_DNA"/>
</dbReference>
<evidence type="ECO:0000313" key="2">
    <source>
        <dbReference type="Proteomes" id="UP000223759"/>
    </source>
</evidence>
<dbReference type="Proteomes" id="UP000223759">
    <property type="component" value="Unassembled WGS sequence"/>
</dbReference>
<evidence type="ECO:0000313" key="1">
    <source>
        <dbReference type="EMBL" id="SIT68332.1"/>
    </source>
</evidence>
<protein>
    <recommendedName>
        <fullName evidence="3">Capsule polysaccharide biosynthesis protein</fullName>
    </recommendedName>
</protein>
<accession>A0A1R3VTV9</accession>
<reference evidence="1 2" key="1">
    <citation type="submission" date="2017-01" db="EMBL/GenBank/DDBJ databases">
        <authorList>
            <person name="Mah S.A."/>
            <person name="Swanson W.J."/>
            <person name="Moy G.W."/>
            <person name="Vacquier V.D."/>
        </authorList>
    </citation>
    <scope>NUCLEOTIDE SEQUENCE [LARGE SCALE GENOMIC DNA]</scope>
    <source>
        <strain evidence="1 2">M9</strain>
    </source>
</reference>
<sequence length="493" mass="56754">MSESQKSIVLATTPLWETHHAEAIEIVHRLHAEKKDVVFVTCIGALDSCAANPHKKMNVCRRCVKQSEYTRKNLLPDNVSWLPLEFDEMNFGETYSIQTVDDLMGIFFEDMPIGKLVYSQICDDEKGEYLDIDRLKPKISKLLNNGISLYRQTCELITKKNVSEVYAWNGRRQSDGPALWAARKHSVAYYAYISGGRPHLINIQNSLSVQDFTERHVQLKKVYEKAARVHGMRQVQDEAKAYYKQYREGSVRQVGFRFDSDVNSVKPVLKTDLPILLIVTSTPKEHVHQLQYDEFYGSDPYGRFLEILDCNELYRKFYVIVRWHPFNSRSNTETRERIDRLIDKYGTARHFHPSSKIDTYDLLDKSEVVFATNSTVAQYAASVGKPTIIYGPAAVMFGQSVFAVRNSHEVLKLLLTGDYKNSREPADALKLGFYAGNFGEPFQYVRINTSVRSGWWLRNEQLGTQKPILRPSGFLKRTFRSLKSFVNKQKSLL</sequence>
<evidence type="ECO:0008006" key="3">
    <source>
        <dbReference type="Google" id="ProtNLM"/>
    </source>
</evidence>
<name>A0A1R3VTV9_9GAMM</name>
<organism evidence="1 2">
    <name type="scientific">Ectothiorhodosinus mongolicus</name>
    <dbReference type="NCBI Taxonomy" id="233100"/>
    <lineage>
        <taxon>Bacteria</taxon>
        <taxon>Pseudomonadati</taxon>
        <taxon>Pseudomonadota</taxon>
        <taxon>Gammaproteobacteria</taxon>
        <taxon>Chromatiales</taxon>
        <taxon>Ectothiorhodospiraceae</taxon>
        <taxon>Ectothiorhodosinus</taxon>
    </lineage>
</organism>
<dbReference type="AlphaFoldDB" id="A0A1R3VTV9"/>
<dbReference type="OrthoDB" id="274536at2"/>
<dbReference type="STRING" id="233100.SAMN05216526_0825"/>
<gene>
    <name evidence="1" type="ORF">SAMN05216526_0825</name>
</gene>
<proteinExistence type="predicted"/>
<dbReference type="RefSeq" id="WP_076755275.1">
    <property type="nucleotide sequence ID" value="NZ_CP023018.1"/>
</dbReference>